<dbReference type="EMBL" id="BAABRT010000013">
    <property type="protein sequence ID" value="GAA5525325.1"/>
    <property type="molecule type" value="Genomic_DNA"/>
</dbReference>
<name>A0ABP9WT94_9GAMM</name>
<proteinExistence type="predicted"/>
<organism evidence="1 2">
    <name type="scientific">Microbulbifer aestuariivivens</name>
    <dbReference type="NCBI Taxonomy" id="1908308"/>
    <lineage>
        <taxon>Bacteria</taxon>
        <taxon>Pseudomonadati</taxon>
        <taxon>Pseudomonadota</taxon>
        <taxon>Gammaproteobacteria</taxon>
        <taxon>Cellvibrionales</taxon>
        <taxon>Microbulbiferaceae</taxon>
        <taxon>Microbulbifer</taxon>
    </lineage>
</organism>
<accession>A0ABP9WT94</accession>
<evidence type="ECO:0000313" key="1">
    <source>
        <dbReference type="EMBL" id="GAA5525325.1"/>
    </source>
</evidence>
<comment type="caution">
    <text evidence="1">The sequence shown here is derived from an EMBL/GenBank/DDBJ whole genome shotgun (WGS) entry which is preliminary data.</text>
</comment>
<gene>
    <name evidence="1" type="ORF">Maes01_01891</name>
</gene>
<reference evidence="1 2" key="1">
    <citation type="submission" date="2024-02" db="EMBL/GenBank/DDBJ databases">
        <title>Microbulbifer aestuariivivens NBRC 112533.</title>
        <authorList>
            <person name="Ichikawa N."/>
            <person name="Katano-Makiyama Y."/>
            <person name="Hidaka K."/>
        </authorList>
    </citation>
    <scope>NUCLEOTIDE SEQUENCE [LARGE SCALE GENOMIC DNA]</scope>
    <source>
        <strain evidence="1 2">NBRC 112533</strain>
    </source>
</reference>
<sequence>MARAIRSSSRYCPTFIRPSGPLLVSGFLWAGILSPALTVGLAASLNCGFNCVLYASAVLKVGVMEFFCRRRGGQRSWWLAAGL</sequence>
<dbReference type="Proteomes" id="UP001408594">
    <property type="component" value="Unassembled WGS sequence"/>
</dbReference>
<keyword evidence="2" id="KW-1185">Reference proteome</keyword>
<evidence type="ECO:0000313" key="2">
    <source>
        <dbReference type="Proteomes" id="UP001408594"/>
    </source>
</evidence>
<protein>
    <submittedName>
        <fullName evidence="1">Uncharacterized protein</fullName>
    </submittedName>
</protein>